<gene>
    <name evidence="2" type="ORF">PCOR1329_LOCUS11147</name>
</gene>
<reference evidence="2" key="1">
    <citation type="submission" date="2023-10" db="EMBL/GenBank/DDBJ databases">
        <authorList>
            <person name="Chen Y."/>
            <person name="Shah S."/>
            <person name="Dougan E. K."/>
            <person name="Thang M."/>
            <person name="Chan C."/>
        </authorList>
    </citation>
    <scope>NUCLEOTIDE SEQUENCE [LARGE SCALE GENOMIC DNA]</scope>
</reference>
<organism evidence="2 3">
    <name type="scientific">Prorocentrum cordatum</name>
    <dbReference type="NCBI Taxonomy" id="2364126"/>
    <lineage>
        <taxon>Eukaryota</taxon>
        <taxon>Sar</taxon>
        <taxon>Alveolata</taxon>
        <taxon>Dinophyceae</taxon>
        <taxon>Prorocentrales</taxon>
        <taxon>Prorocentraceae</taxon>
        <taxon>Prorocentrum</taxon>
    </lineage>
</organism>
<keyword evidence="3" id="KW-1185">Reference proteome</keyword>
<feature type="compositionally biased region" description="Basic residues" evidence="1">
    <location>
        <begin position="58"/>
        <end position="87"/>
    </location>
</feature>
<proteinExistence type="predicted"/>
<feature type="compositionally biased region" description="Basic and acidic residues" evidence="1">
    <location>
        <begin position="1"/>
        <end position="10"/>
    </location>
</feature>
<dbReference type="Proteomes" id="UP001189429">
    <property type="component" value="Unassembled WGS sequence"/>
</dbReference>
<feature type="compositionally biased region" description="Low complexity" evidence="1">
    <location>
        <begin position="14"/>
        <end position="27"/>
    </location>
</feature>
<sequence length="151" mass="16882">RQDAHGDRGGLRAAGGAPLRPPRGGQRAADRALHRRQHPHRDLLGHGDRRRPHGDLHLHRHLHGHRHGDGARRRRRRGGRARPRGRGGRGAPRVPARQRCELAPGQRARVRLLSGVLRLQPLLEGNKNWHRHDVSEACAGSLDRRLLAAPP</sequence>
<evidence type="ECO:0000313" key="3">
    <source>
        <dbReference type="Proteomes" id="UP001189429"/>
    </source>
</evidence>
<accession>A0ABN9QED8</accession>
<feature type="compositionally biased region" description="Basic and acidic residues" evidence="1">
    <location>
        <begin position="40"/>
        <end position="57"/>
    </location>
</feature>
<feature type="non-terminal residue" evidence="2">
    <location>
        <position position="151"/>
    </location>
</feature>
<name>A0ABN9QED8_9DINO</name>
<feature type="non-terminal residue" evidence="2">
    <location>
        <position position="1"/>
    </location>
</feature>
<comment type="caution">
    <text evidence="2">The sequence shown here is derived from an EMBL/GenBank/DDBJ whole genome shotgun (WGS) entry which is preliminary data.</text>
</comment>
<protein>
    <submittedName>
        <fullName evidence="2">Uncharacterized protein</fullName>
    </submittedName>
</protein>
<feature type="region of interest" description="Disordered" evidence="1">
    <location>
        <begin position="1"/>
        <end position="99"/>
    </location>
</feature>
<evidence type="ECO:0000313" key="2">
    <source>
        <dbReference type="EMBL" id="CAK0804299.1"/>
    </source>
</evidence>
<evidence type="ECO:0000256" key="1">
    <source>
        <dbReference type="SAM" id="MobiDB-lite"/>
    </source>
</evidence>
<dbReference type="EMBL" id="CAUYUJ010003205">
    <property type="protein sequence ID" value="CAK0804299.1"/>
    <property type="molecule type" value="Genomic_DNA"/>
</dbReference>